<dbReference type="Pfam" id="PF14156">
    <property type="entry name" value="AbbA_antirepres"/>
    <property type="match status" value="1"/>
</dbReference>
<keyword evidence="2" id="KW-1185">Reference proteome</keyword>
<evidence type="ECO:0008006" key="3">
    <source>
        <dbReference type="Google" id="ProtNLM"/>
    </source>
</evidence>
<dbReference type="Proteomes" id="UP000018339">
    <property type="component" value="Unassembled WGS sequence"/>
</dbReference>
<accession>A0A7U9JAJ0</accession>
<dbReference type="InterPro" id="IPR025446">
    <property type="entry name" value="Antirep_AbbA"/>
</dbReference>
<dbReference type="EMBL" id="AYSF01000052">
    <property type="protein sequence ID" value="ESU72001.1"/>
    <property type="molecule type" value="Genomic_DNA"/>
</dbReference>
<dbReference type="AlphaFoldDB" id="A0A7U9JAJ0"/>
<organism evidence="1 2">
    <name type="scientific">Geobacillus thermopakistaniensis (strain MAS1)</name>
    <dbReference type="NCBI Taxonomy" id="1408282"/>
    <lineage>
        <taxon>Bacteria</taxon>
        <taxon>Bacillati</taxon>
        <taxon>Bacillota</taxon>
        <taxon>Bacilli</taxon>
        <taxon>Bacillales</taxon>
        <taxon>Anoxybacillaceae</taxon>
        <taxon>Geobacillus</taxon>
    </lineage>
</organism>
<evidence type="ECO:0000313" key="2">
    <source>
        <dbReference type="Proteomes" id="UP000018339"/>
    </source>
</evidence>
<dbReference type="Gene3D" id="1.10.287.3030">
    <property type="match status" value="1"/>
</dbReference>
<evidence type="ECO:0000313" key="1">
    <source>
        <dbReference type="EMBL" id="ESU72001.1"/>
    </source>
</evidence>
<reference evidence="1 2" key="1">
    <citation type="journal article" date="2014" name="Genome Announc.">
        <title>Draft Genome Sequence of Geobacillus thermopakistaniensis Strain MAS1.</title>
        <authorList>
            <person name="Siddiqui M.A."/>
            <person name="Rashid N."/>
            <person name="Ayyampalayam S."/>
            <person name="Whitman W.B."/>
        </authorList>
    </citation>
    <scope>NUCLEOTIDE SEQUENCE [LARGE SCALE GENOMIC DNA]</scope>
    <source>
        <strain evidence="1 2">MAS1</strain>
    </source>
</reference>
<proteinExistence type="predicted"/>
<name>A0A7U9JAJ0_GEOTM</name>
<gene>
    <name evidence="1" type="ORF">T260_10810</name>
</gene>
<comment type="caution">
    <text evidence="1">The sequence shown here is derived from an EMBL/GenBank/DDBJ whole genome shotgun (WGS) entry which is preliminary data.</text>
</comment>
<sequence>MEMTKRLPTRLSGEEAALLLDVLFSQQYALELIRSELADIENGDKEVDEHRYRQLLRLYDRLLTEEEEG</sequence>
<protein>
    <recommendedName>
        <fullName evidence="3">Antirepressor AbbA</fullName>
    </recommendedName>
</protein>